<reference evidence="2" key="2">
    <citation type="journal article" date="2024" name="Plant">
        <title>Genomic evolution and insights into agronomic trait innovations of Sesamum species.</title>
        <authorList>
            <person name="Miao H."/>
            <person name="Wang L."/>
            <person name="Qu L."/>
            <person name="Liu H."/>
            <person name="Sun Y."/>
            <person name="Le M."/>
            <person name="Wang Q."/>
            <person name="Wei S."/>
            <person name="Zheng Y."/>
            <person name="Lin W."/>
            <person name="Duan Y."/>
            <person name="Cao H."/>
            <person name="Xiong S."/>
            <person name="Wang X."/>
            <person name="Wei L."/>
            <person name="Li C."/>
            <person name="Ma Q."/>
            <person name="Ju M."/>
            <person name="Zhao R."/>
            <person name="Li G."/>
            <person name="Mu C."/>
            <person name="Tian Q."/>
            <person name="Mei H."/>
            <person name="Zhang T."/>
            <person name="Gao T."/>
            <person name="Zhang H."/>
        </authorList>
    </citation>
    <scope>NUCLEOTIDE SEQUENCE</scope>
    <source>
        <strain evidence="2">3651</strain>
    </source>
</reference>
<protein>
    <submittedName>
        <fullName evidence="2">Uncharacterized protein</fullName>
    </submittedName>
</protein>
<gene>
    <name evidence="2" type="ORF">Salat_2983700</name>
</gene>
<feature type="region of interest" description="Disordered" evidence="1">
    <location>
        <begin position="141"/>
        <end position="181"/>
    </location>
</feature>
<reference evidence="2" key="1">
    <citation type="submission" date="2020-06" db="EMBL/GenBank/DDBJ databases">
        <authorList>
            <person name="Li T."/>
            <person name="Hu X."/>
            <person name="Zhang T."/>
            <person name="Song X."/>
            <person name="Zhang H."/>
            <person name="Dai N."/>
            <person name="Sheng W."/>
            <person name="Hou X."/>
            <person name="Wei L."/>
        </authorList>
    </citation>
    <scope>NUCLEOTIDE SEQUENCE</scope>
    <source>
        <strain evidence="2">3651</strain>
        <tissue evidence="2">Leaf</tissue>
    </source>
</reference>
<sequence>MTDPSPASVDAPVAFSSVELAISSSPDMDPDPDSVSVVVESLLSTPLAFSRAIQSLFLSKSFAPTGELAGRIHTLIQDSATLGRYPTGYQGKELLARTHFLSNRPASSGTLLSTGFVETAECSGHDDQPVDLELRLGLPGPEIERDEAPIPPNHEENSEEPQHPPVIADVFPERGDELSGGEAVLMKSKALGKTAL</sequence>
<keyword evidence="3" id="KW-1185">Reference proteome</keyword>
<evidence type="ECO:0000313" key="2">
    <source>
        <dbReference type="EMBL" id="KAK4412321.1"/>
    </source>
</evidence>
<name>A0AAE1XIZ0_9LAMI</name>
<organism evidence="2 3">
    <name type="scientific">Sesamum alatum</name>
    <dbReference type="NCBI Taxonomy" id="300844"/>
    <lineage>
        <taxon>Eukaryota</taxon>
        <taxon>Viridiplantae</taxon>
        <taxon>Streptophyta</taxon>
        <taxon>Embryophyta</taxon>
        <taxon>Tracheophyta</taxon>
        <taxon>Spermatophyta</taxon>
        <taxon>Magnoliopsida</taxon>
        <taxon>eudicotyledons</taxon>
        <taxon>Gunneridae</taxon>
        <taxon>Pentapetalae</taxon>
        <taxon>asterids</taxon>
        <taxon>lamiids</taxon>
        <taxon>Lamiales</taxon>
        <taxon>Pedaliaceae</taxon>
        <taxon>Sesamum</taxon>
    </lineage>
</organism>
<dbReference type="AlphaFoldDB" id="A0AAE1XIZ0"/>
<feature type="compositionally biased region" description="Basic and acidic residues" evidence="1">
    <location>
        <begin position="142"/>
        <end position="162"/>
    </location>
</feature>
<evidence type="ECO:0000313" key="3">
    <source>
        <dbReference type="Proteomes" id="UP001293254"/>
    </source>
</evidence>
<dbReference type="EMBL" id="JACGWO010000015">
    <property type="protein sequence ID" value="KAK4412321.1"/>
    <property type="molecule type" value="Genomic_DNA"/>
</dbReference>
<comment type="caution">
    <text evidence="2">The sequence shown here is derived from an EMBL/GenBank/DDBJ whole genome shotgun (WGS) entry which is preliminary data.</text>
</comment>
<proteinExistence type="predicted"/>
<accession>A0AAE1XIZ0</accession>
<evidence type="ECO:0000256" key="1">
    <source>
        <dbReference type="SAM" id="MobiDB-lite"/>
    </source>
</evidence>
<dbReference type="Proteomes" id="UP001293254">
    <property type="component" value="Unassembled WGS sequence"/>
</dbReference>